<evidence type="ECO:0000313" key="1">
    <source>
        <dbReference type="EMBL" id="PCO06038.1"/>
    </source>
</evidence>
<reference evidence="1" key="1">
    <citation type="submission" date="2017-08" db="EMBL/GenBank/DDBJ databases">
        <title>Microbulbifer marisrubri sp. nov., a halophilic alphaproteobacterium isolated from marine sediment of the Yellow Sea, China.</title>
        <authorList>
            <person name="Zhang G."/>
            <person name="Xiong Q."/>
        </authorList>
    </citation>
    <scope>NUCLEOTIDE SEQUENCE [LARGE SCALE GENOMIC DNA]</scope>
    <source>
        <strain evidence="1">WRN-8</strain>
    </source>
</reference>
<dbReference type="Pfam" id="PF10994">
    <property type="entry name" value="DUF2817"/>
    <property type="match status" value="1"/>
</dbReference>
<protein>
    <submittedName>
        <fullName evidence="1">DUF2817 domain-containing protein</fullName>
    </submittedName>
</protein>
<name>A0ABX4I1X9_9GAMM</name>
<evidence type="ECO:0000313" key="2">
    <source>
        <dbReference type="Proteomes" id="UP000218427"/>
    </source>
</evidence>
<gene>
    <name evidence="1" type="ORF">AWR36_008580</name>
</gene>
<dbReference type="Proteomes" id="UP000218427">
    <property type="component" value="Unassembled WGS sequence"/>
</dbReference>
<keyword evidence="2" id="KW-1185">Reference proteome</keyword>
<dbReference type="EMBL" id="LRFG02000002">
    <property type="protein sequence ID" value="PCO06038.1"/>
    <property type="molecule type" value="Genomic_DNA"/>
</dbReference>
<proteinExistence type="predicted"/>
<comment type="caution">
    <text evidence="1">The sequence shown here is derived from an EMBL/GenBank/DDBJ whole genome shotgun (WGS) entry which is preliminary data.</text>
</comment>
<organism evidence="1 2">
    <name type="scientific">Microbulbifer flavimaris</name>
    <dbReference type="NCBI Taxonomy" id="1781068"/>
    <lineage>
        <taxon>Bacteria</taxon>
        <taxon>Pseudomonadati</taxon>
        <taxon>Pseudomonadota</taxon>
        <taxon>Gammaproteobacteria</taxon>
        <taxon>Cellvibrionales</taxon>
        <taxon>Microbulbiferaceae</taxon>
        <taxon>Microbulbifer</taxon>
    </lineage>
</organism>
<accession>A0ABX4I1X9</accession>
<sequence length="476" mass="54415">MPWALQAVLGFQVQDEVPPLMNSTLRAAVFLVCDDFRIRLVCRRDGNMKRFAWILGVLVAVAWLVDRALMPQQGYQPEALQGVDVNPESLGYFPDNYGQSRERFRQLRTLAPPRYRVQGGLFKVPSPDEDLTLDWLHFRSDAARLVVLVSGVHGMEAPTGAAMQQLFVDMLRAGQLPGDFDVLMLHALNPYGFKYGRRATENNVDLNRNLDTNAALFASDNQGYRQLREFLLPQTPVDLSQWENRFFAERLSLKLVRNSRDAIQEAALSGQYQYPQGFYYGGSSFEPQQAFLRQLLTDKAASYQSILFVDLHTGFGTRGETHFYPGNPATEQMKRDMAWVFQDYEMVWPSRESGFFPIRGDLIGFAGKLLAAEKRFVPIILEFGTMDSLATKGGVESLHRTMLENQGHFHGFQTTQDRAEVQRRYQEMFYPSSGRWRSKIVEDMRGIYPQILDRFRQLDGVKLETGQLNATTDTDR</sequence>
<dbReference type="InterPro" id="IPR021259">
    <property type="entry name" value="DUF2817"/>
</dbReference>
<dbReference type="SUPFAM" id="SSF53187">
    <property type="entry name" value="Zn-dependent exopeptidases"/>
    <property type="match status" value="1"/>
</dbReference>
<dbReference type="Gene3D" id="3.40.630.10">
    <property type="entry name" value="Zn peptidases"/>
    <property type="match status" value="1"/>
</dbReference>
<dbReference type="CDD" id="cd06233">
    <property type="entry name" value="M14-like"/>
    <property type="match status" value="1"/>
</dbReference>